<organism evidence="2 3">
    <name type="scientific">Posidoniimonas polymericola</name>
    <dbReference type="NCBI Taxonomy" id="2528002"/>
    <lineage>
        <taxon>Bacteria</taxon>
        <taxon>Pseudomonadati</taxon>
        <taxon>Planctomycetota</taxon>
        <taxon>Planctomycetia</taxon>
        <taxon>Pirellulales</taxon>
        <taxon>Lacipirellulaceae</taxon>
        <taxon>Posidoniimonas</taxon>
    </lineage>
</organism>
<keyword evidence="1" id="KW-0812">Transmembrane</keyword>
<dbReference type="OrthoDB" id="9809782at2"/>
<accession>A0A5C5YV43</accession>
<proteinExistence type="predicted"/>
<keyword evidence="3" id="KW-1185">Reference proteome</keyword>
<dbReference type="Proteomes" id="UP000318478">
    <property type="component" value="Unassembled WGS sequence"/>
</dbReference>
<feature type="transmembrane region" description="Helical" evidence="1">
    <location>
        <begin position="249"/>
        <end position="267"/>
    </location>
</feature>
<feature type="transmembrane region" description="Helical" evidence="1">
    <location>
        <begin position="123"/>
        <end position="141"/>
    </location>
</feature>
<keyword evidence="1" id="KW-1133">Transmembrane helix</keyword>
<dbReference type="EMBL" id="SJPO01000002">
    <property type="protein sequence ID" value="TWT78407.1"/>
    <property type="molecule type" value="Genomic_DNA"/>
</dbReference>
<protein>
    <recommendedName>
        <fullName evidence="4">Acyltransferase family protein</fullName>
    </recommendedName>
</protein>
<sequence length="288" mass="30724">MPLFFFLSGLTTSKHKLVDGKSFLMSSLAQTVTYCAYLLLLVVWLASRGELSRQPLVEAAILVCGGELLVSAGAAYWFPTCLVLAKVLFRGYLLAGTSRMRLVVCLATIPTSIVIASALPEFWLPWAANVAPIAFAFILLGDTSRGWLDKASSPLKSAIVLTGAGAIWAAQAGYLETLDMKYASFGPVGSSLIAGAIAALCVFILCGPIARTALAGPLAAVGRRSMLIMYTHQFVQLTIAAYWEVNRLALAMATVLVCCLIHELLAATRISRAVLLADRSAYLTPSKC</sequence>
<evidence type="ECO:0000256" key="1">
    <source>
        <dbReference type="SAM" id="Phobius"/>
    </source>
</evidence>
<name>A0A5C5YV43_9BACT</name>
<evidence type="ECO:0000313" key="3">
    <source>
        <dbReference type="Proteomes" id="UP000318478"/>
    </source>
</evidence>
<keyword evidence="1" id="KW-0472">Membrane</keyword>
<comment type="caution">
    <text evidence="2">The sequence shown here is derived from an EMBL/GenBank/DDBJ whole genome shotgun (WGS) entry which is preliminary data.</text>
</comment>
<feature type="transmembrane region" description="Helical" evidence="1">
    <location>
        <begin position="153"/>
        <end position="172"/>
    </location>
</feature>
<reference evidence="2 3" key="1">
    <citation type="submission" date="2019-02" db="EMBL/GenBank/DDBJ databases">
        <title>Deep-cultivation of Planctomycetes and their phenomic and genomic characterization uncovers novel biology.</title>
        <authorList>
            <person name="Wiegand S."/>
            <person name="Jogler M."/>
            <person name="Boedeker C."/>
            <person name="Pinto D."/>
            <person name="Vollmers J."/>
            <person name="Rivas-Marin E."/>
            <person name="Kohn T."/>
            <person name="Peeters S.H."/>
            <person name="Heuer A."/>
            <person name="Rast P."/>
            <person name="Oberbeckmann S."/>
            <person name="Bunk B."/>
            <person name="Jeske O."/>
            <person name="Meyerdierks A."/>
            <person name="Storesund J.E."/>
            <person name="Kallscheuer N."/>
            <person name="Luecker S."/>
            <person name="Lage O.M."/>
            <person name="Pohl T."/>
            <person name="Merkel B.J."/>
            <person name="Hornburger P."/>
            <person name="Mueller R.-W."/>
            <person name="Bruemmer F."/>
            <person name="Labrenz M."/>
            <person name="Spormann A.M."/>
            <person name="Op Den Camp H."/>
            <person name="Overmann J."/>
            <person name="Amann R."/>
            <person name="Jetten M.S.M."/>
            <person name="Mascher T."/>
            <person name="Medema M.H."/>
            <person name="Devos D.P."/>
            <person name="Kaster A.-K."/>
            <person name="Ovreas L."/>
            <person name="Rohde M."/>
            <person name="Galperin M.Y."/>
            <person name="Jogler C."/>
        </authorList>
    </citation>
    <scope>NUCLEOTIDE SEQUENCE [LARGE SCALE GENOMIC DNA]</scope>
    <source>
        <strain evidence="2 3">Pla123a</strain>
    </source>
</reference>
<feature type="transmembrane region" description="Helical" evidence="1">
    <location>
        <begin position="192"/>
        <end position="214"/>
    </location>
</feature>
<gene>
    <name evidence="2" type="ORF">Pla123a_11980</name>
</gene>
<evidence type="ECO:0008006" key="4">
    <source>
        <dbReference type="Google" id="ProtNLM"/>
    </source>
</evidence>
<dbReference type="AlphaFoldDB" id="A0A5C5YV43"/>
<evidence type="ECO:0000313" key="2">
    <source>
        <dbReference type="EMBL" id="TWT78407.1"/>
    </source>
</evidence>
<feature type="transmembrane region" description="Helical" evidence="1">
    <location>
        <begin position="100"/>
        <end position="117"/>
    </location>
</feature>
<feature type="transmembrane region" description="Helical" evidence="1">
    <location>
        <begin position="23"/>
        <end position="47"/>
    </location>
</feature>